<name>A0A937X8Z9_UNCEI</name>
<reference evidence="7" key="1">
    <citation type="submission" date="2019-03" db="EMBL/GenBank/DDBJ databases">
        <title>Lake Tanganyika Metagenome-Assembled Genomes (MAGs).</title>
        <authorList>
            <person name="Tran P."/>
        </authorList>
    </citation>
    <scope>NUCLEOTIDE SEQUENCE</scope>
    <source>
        <strain evidence="7">M_DeepCast_400m_m2_100</strain>
    </source>
</reference>
<feature type="transmembrane region" description="Helical" evidence="6">
    <location>
        <begin position="75"/>
        <end position="99"/>
    </location>
</feature>
<keyword evidence="5 6" id="KW-0472">Membrane</keyword>
<evidence type="ECO:0000313" key="7">
    <source>
        <dbReference type="EMBL" id="MBM3318113.1"/>
    </source>
</evidence>
<keyword evidence="3 6" id="KW-0812">Transmembrane</keyword>
<feature type="transmembrane region" description="Helical" evidence="6">
    <location>
        <begin position="45"/>
        <end position="63"/>
    </location>
</feature>
<dbReference type="InterPro" id="IPR002797">
    <property type="entry name" value="Polysacc_synth"/>
</dbReference>
<gene>
    <name evidence="7" type="ORF">FJY75_09725</name>
</gene>
<keyword evidence="4 6" id="KW-1133">Transmembrane helix</keyword>
<organism evidence="7 8">
    <name type="scientific">Eiseniibacteriota bacterium</name>
    <dbReference type="NCBI Taxonomy" id="2212470"/>
    <lineage>
        <taxon>Bacteria</taxon>
        <taxon>Candidatus Eiseniibacteriota</taxon>
    </lineage>
</organism>
<feature type="transmembrane region" description="Helical" evidence="6">
    <location>
        <begin position="111"/>
        <end position="135"/>
    </location>
</feature>
<protein>
    <submittedName>
        <fullName evidence="7">Oligosaccharide flippase family protein</fullName>
    </submittedName>
</protein>
<sequence>MSIRQDTLRTLVFQFLMLAAGMVTNIVVARTLGPEGKGLLSFLRYALFVTINLGGLGLHAAAIQHIGKRRFPPPTIAATQIVLALALGAICAAAMALILPLYRDKMELQPAVWLSFLPVLVVSLVHLNLSGVLVGLGRIRDDNVIRLLSPLAWMTGAVVVLALLRGDKTAGALTWIAAQSVSAVAAILWIWIVARPRFVRLAGCARASLRFGFEVYLANL</sequence>
<feature type="non-terminal residue" evidence="7">
    <location>
        <position position="220"/>
    </location>
</feature>
<comment type="subcellular location">
    <subcellularLocation>
        <location evidence="1">Cell membrane</location>
        <topology evidence="1">Multi-pass membrane protein</topology>
    </subcellularLocation>
</comment>
<evidence type="ECO:0000256" key="2">
    <source>
        <dbReference type="ARBA" id="ARBA00022475"/>
    </source>
</evidence>
<keyword evidence="2" id="KW-1003">Cell membrane</keyword>
<dbReference type="PANTHER" id="PTHR30250:SF26">
    <property type="entry name" value="PSMA PROTEIN"/>
    <property type="match status" value="1"/>
</dbReference>
<dbReference type="Pfam" id="PF01943">
    <property type="entry name" value="Polysacc_synt"/>
    <property type="match status" value="1"/>
</dbReference>
<dbReference type="AlphaFoldDB" id="A0A937X8Z9"/>
<evidence type="ECO:0000256" key="3">
    <source>
        <dbReference type="ARBA" id="ARBA00022692"/>
    </source>
</evidence>
<evidence type="ECO:0000256" key="1">
    <source>
        <dbReference type="ARBA" id="ARBA00004651"/>
    </source>
</evidence>
<evidence type="ECO:0000256" key="4">
    <source>
        <dbReference type="ARBA" id="ARBA00022989"/>
    </source>
</evidence>
<evidence type="ECO:0000256" key="5">
    <source>
        <dbReference type="ARBA" id="ARBA00023136"/>
    </source>
</evidence>
<comment type="caution">
    <text evidence="7">The sequence shown here is derived from an EMBL/GenBank/DDBJ whole genome shotgun (WGS) entry which is preliminary data.</text>
</comment>
<evidence type="ECO:0000313" key="8">
    <source>
        <dbReference type="Proteomes" id="UP000748308"/>
    </source>
</evidence>
<dbReference type="GO" id="GO:0005886">
    <property type="term" value="C:plasma membrane"/>
    <property type="evidence" value="ECO:0007669"/>
    <property type="project" value="UniProtKB-SubCell"/>
</dbReference>
<feature type="transmembrane region" description="Helical" evidence="6">
    <location>
        <begin position="147"/>
        <end position="166"/>
    </location>
</feature>
<dbReference type="EMBL" id="VGIY01000266">
    <property type="protein sequence ID" value="MBM3318113.1"/>
    <property type="molecule type" value="Genomic_DNA"/>
</dbReference>
<feature type="transmembrane region" description="Helical" evidence="6">
    <location>
        <begin position="172"/>
        <end position="192"/>
    </location>
</feature>
<proteinExistence type="predicted"/>
<evidence type="ECO:0000256" key="6">
    <source>
        <dbReference type="SAM" id="Phobius"/>
    </source>
</evidence>
<accession>A0A937X8Z9</accession>
<dbReference type="InterPro" id="IPR050833">
    <property type="entry name" value="Poly_Biosynth_Transport"/>
</dbReference>
<feature type="transmembrane region" description="Helical" evidence="6">
    <location>
        <begin position="12"/>
        <end position="33"/>
    </location>
</feature>
<dbReference type="Proteomes" id="UP000748308">
    <property type="component" value="Unassembled WGS sequence"/>
</dbReference>
<dbReference type="PANTHER" id="PTHR30250">
    <property type="entry name" value="PST FAMILY PREDICTED COLANIC ACID TRANSPORTER"/>
    <property type="match status" value="1"/>
</dbReference>